<protein>
    <submittedName>
        <fullName evidence="6">6-phospho-beta-glucosidase</fullName>
        <ecNumber evidence="6">3.2.1.86</ecNumber>
    </submittedName>
</protein>
<evidence type="ECO:0000256" key="5">
    <source>
        <dbReference type="RuleBase" id="RU004468"/>
    </source>
</evidence>
<evidence type="ECO:0000256" key="4">
    <source>
        <dbReference type="RuleBase" id="RU003690"/>
    </source>
</evidence>
<dbReference type="NCBIfam" id="NF007356">
    <property type="entry name" value="PRK09852.1"/>
    <property type="match status" value="1"/>
</dbReference>
<dbReference type="NCBIfam" id="NF007158">
    <property type="entry name" value="PRK09593.1"/>
    <property type="match status" value="1"/>
</dbReference>
<name>A0ABS7KG66_9BACL</name>
<dbReference type="SUPFAM" id="SSF51445">
    <property type="entry name" value="(Trans)glycosidases"/>
    <property type="match status" value="1"/>
</dbReference>
<dbReference type="Pfam" id="PF00232">
    <property type="entry name" value="Glyco_hydro_1"/>
    <property type="match status" value="1"/>
</dbReference>
<evidence type="ECO:0000313" key="7">
    <source>
        <dbReference type="Proteomes" id="UP000706031"/>
    </source>
</evidence>
<dbReference type="Gene3D" id="3.20.20.80">
    <property type="entry name" value="Glycosidases"/>
    <property type="match status" value="1"/>
</dbReference>
<accession>A0ABS7KG66</accession>
<dbReference type="PANTHER" id="PTHR10353:SF296">
    <property type="entry name" value="6-PHOSPHO-BETA-GLUCOSIDASE"/>
    <property type="match status" value="1"/>
</dbReference>
<proteinExistence type="inferred from homology"/>
<dbReference type="InterPro" id="IPR017853">
    <property type="entry name" value="GH"/>
</dbReference>
<feature type="active site" description="Nucleophile" evidence="3">
    <location>
        <position position="375"/>
    </location>
</feature>
<dbReference type="PROSITE" id="PS00653">
    <property type="entry name" value="GLYCOSYL_HYDROL_F1_2"/>
    <property type="match status" value="1"/>
</dbReference>
<dbReference type="Proteomes" id="UP000706031">
    <property type="component" value="Unassembled WGS sequence"/>
</dbReference>
<dbReference type="PROSITE" id="PS00572">
    <property type="entry name" value="GLYCOSYL_HYDROL_F1_1"/>
    <property type="match status" value="1"/>
</dbReference>
<organism evidence="6 7">
    <name type="scientific">Paenibacillus cucumis</name>
    <name type="common">ex Kampfer et al. 2016</name>
    <dbReference type="NCBI Taxonomy" id="1776858"/>
    <lineage>
        <taxon>Bacteria</taxon>
        <taxon>Bacillati</taxon>
        <taxon>Bacillota</taxon>
        <taxon>Bacilli</taxon>
        <taxon>Bacillales</taxon>
        <taxon>Paenibacillaceae</taxon>
        <taxon>Paenibacillus</taxon>
    </lineage>
</organism>
<dbReference type="InterPro" id="IPR033132">
    <property type="entry name" value="GH_1_N_CS"/>
</dbReference>
<comment type="caution">
    <text evidence="6">The sequence shown here is derived from an EMBL/GenBank/DDBJ whole genome shotgun (WGS) entry which is preliminary data.</text>
</comment>
<dbReference type="InterPro" id="IPR018120">
    <property type="entry name" value="Glyco_hydro_1_AS"/>
</dbReference>
<evidence type="ECO:0000313" key="6">
    <source>
        <dbReference type="EMBL" id="MBY0203139.1"/>
    </source>
</evidence>
<comment type="similarity">
    <text evidence="1 4">Belongs to the glycosyl hydrolase 1 family.</text>
</comment>
<evidence type="ECO:0000256" key="3">
    <source>
        <dbReference type="PROSITE-ProRule" id="PRU10055"/>
    </source>
</evidence>
<dbReference type="PANTHER" id="PTHR10353">
    <property type="entry name" value="GLYCOSYL HYDROLASE"/>
    <property type="match status" value="1"/>
</dbReference>
<dbReference type="EC" id="3.2.1.86" evidence="6"/>
<keyword evidence="5 6" id="KW-0378">Hydrolase</keyword>
<keyword evidence="2 5" id="KW-0326">Glycosidase</keyword>
<dbReference type="GO" id="GO:0008706">
    <property type="term" value="F:6-phospho-beta-glucosidase activity"/>
    <property type="evidence" value="ECO:0007669"/>
    <property type="project" value="UniProtKB-EC"/>
</dbReference>
<evidence type="ECO:0000256" key="2">
    <source>
        <dbReference type="ARBA" id="ARBA00023295"/>
    </source>
</evidence>
<reference evidence="6 7" key="1">
    <citation type="submission" date="2020-08" db="EMBL/GenBank/DDBJ databases">
        <title>Fungal Genomes of the International Space Station.</title>
        <authorList>
            <person name="Seuylemezian A."/>
            <person name="Singh N.K."/>
            <person name="Wood J."/>
            <person name="Venkateswaran K."/>
        </authorList>
    </citation>
    <scope>NUCLEOTIDE SEQUENCE [LARGE SCALE GENOMIC DNA]</scope>
    <source>
        <strain evidence="6 7">S/N-304-OC-R4</strain>
    </source>
</reference>
<keyword evidence="7" id="KW-1185">Reference proteome</keyword>
<evidence type="ECO:0000256" key="1">
    <source>
        <dbReference type="ARBA" id="ARBA00010838"/>
    </source>
</evidence>
<dbReference type="EMBL" id="JACLIC010000011">
    <property type="protein sequence ID" value="MBY0203139.1"/>
    <property type="molecule type" value="Genomic_DNA"/>
</dbReference>
<dbReference type="PRINTS" id="PR00131">
    <property type="entry name" value="GLHYDRLASE1"/>
</dbReference>
<dbReference type="InterPro" id="IPR001360">
    <property type="entry name" value="Glyco_hydro_1"/>
</dbReference>
<gene>
    <name evidence="6" type="primary">ascB</name>
    <name evidence="6" type="ORF">H7T88_07900</name>
</gene>
<sequence>MREMAFKDGFLWGGATSANQSEGAYNVDGRGIANVDLCPTGDIRDSVLMGKTKMFDFDENYFYPGQAAIDMYHYYKEDIALFAEMGFNVYRLSIAWSRIFPNGDELEPNEAGLRFYEDVFKECQKYNINPLVTISHFDVPMHLVKEYGSWRNRKMIDFYERLCRVIFKRYKGLVKYWITFNEINMVLEAPFLSSGLFIEEHEDAELVKFTASHHELVASALATKIAHEVDSENMVGCMLASIAPYPRTCDPKDVWKAKQVENQSYFFIDVQVRGEYPAYTLKELERKNIVLPFKEGDRELLKQHTVDFIGFSYYSSSVVSADSTLTDTIGGNLFPSLPNPYLKSSDWGWQIDPLGLRITMNNIYDRYQKPLFIVENGLGAVDVPDESGYVEDDYRISYLSEHIRAMRDAVEYDGVDLLGYTVWGPIDIVSASTGEMKKRYGFIYVDRDNQGKGTLKRSKKKSFEWYKKVIKSNGQDLSV</sequence>